<keyword evidence="2" id="KW-0378">Hydrolase</keyword>
<dbReference type="InterPro" id="IPR038718">
    <property type="entry name" value="SNF2-like_sf"/>
</dbReference>
<keyword evidence="4" id="KW-0067">ATP-binding</keyword>
<dbReference type="SUPFAM" id="SSF52540">
    <property type="entry name" value="P-loop containing nucleoside triphosphate hydrolases"/>
    <property type="match status" value="2"/>
</dbReference>
<dbReference type="GO" id="GO:0031297">
    <property type="term" value="P:replication fork processing"/>
    <property type="evidence" value="ECO:0007669"/>
    <property type="project" value="TreeGrafter"/>
</dbReference>
<dbReference type="CDD" id="cd18011">
    <property type="entry name" value="DEXDc_RapA"/>
    <property type="match status" value="1"/>
</dbReference>
<keyword evidence="3 7" id="KW-0347">Helicase</keyword>
<dbReference type="InterPro" id="IPR014001">
    <property type="entry name" value="Helicase_ATP-bd"/>
</dbReference>
<evidence type="ECO:0000256" key="1">
    <source>
        <dbReference type="ARBA" id="ARBA00022741"/>
    </source>
</evidence>
<keyword evidence="1" id="KW-0547">Nucleotide-binding</keyword>
<dbReference type="Proteomes" id="UP001304125">
    <property type="component" value="Chromosome"/>
</dbReference>
<dbReference type="GO" id="GO:0005524">
    <property type="term" value="F:ATP binding"/>
    <property type="evidence" value="ECO:0007669"/>
    <property type="project" value="InterPro"/>
</dbReference>
<dbReference type="InterPro" id="IPR027417">
    <property type="entry name" value="P-loop_NTPase"/>
</dbReference>
<dbReference type="Gene3D" id="3.40.50.300">
    <property type="entry name" value="P-loop containing nucleotide triphosphate hydrolases"/>
    <property type="match status" value="1"/>
</dbReference>
<dbReference type="InterPro" id="IPR006935">
    <property type="entry name" value="Helicase/UvrB_N"/>
</dbReference>
<dbReference type="SMART" id="SM00490">
    <property type="entry name" value="HELICc"/>
    <property type="match status" value="1"/>
</dbReference>
<evidence type="ECO:0000313" key="7">
    <source>
        <dbReference type="EMBL" id="WNM23523.1"/>
    </source>
</evidence>
<dbReference type="CDD" id="cd18793">
    <property type="entry name" value="SF2_C_SNF"/>
    <property type="match status" value="1"/>
</dbReference>
<protein>
    <submittedName>
        <fullName evidence="7">Helicase-related protein</fullName>
    </submittedName>
</protein>
<feature type="domain" description="Helicase C-terminal" evidence="6">
    <location>
        <begin position="763"/>
        <end position="941"/>
    </location>
</feature>
<dbReference type="InterPro" id="IPR001650">
    <property type="entry name" value="Helicase_C-like"/>
</dbReference>
<evidence type="ECO:0000256" key="2">
    <source>
        <dbReference type="ARBA" id="ARBA00022801"/>
    </source>
</evidence>
<dbReference type="GO" id="GO:0006281">
    <property type="term" value="P:DNA repair"/>
    <property type="evidence" value="ECO:0007669"/>
    <property type="project" value="TreeGrafter"/>
</dbReference>
<proteinExistence type="predicted"/>
<dbReference type="PANTHER" id="PTHR45766">
    <property type="entry name" value="DNA ANNEALING HELICASE AND ENDONUCLEASE ZRANB3 FAMILY MEMBER"/>
    <property type="match status" value="1"/>
</dbReference>
<dbReference type="EMBL" id="CP134879">
    <property type="protein sequence ID" value="WNM23523.1"/>
    <property type="molecule type" value="Genomic_DNA"/>
</dbReference>
<dbReference type="AlphaFoldDB" id="A0AA96F423"/>
<dbReference type="PROSITE" id="PS51192">
    <property type="entry name" value="HELICASE_ATP_BIND_1"/>
    <property type="match status" value="1"/>
</dbReference>
<evidence type="ECO:0000259" key="6">
    <source>
        <dbReference type="PROSITE" id="PS51194"/>
    </source>
</evidence>
<evidence type="ECO:0000259" key="5">
    <source>
        <dbReference type="PROSITE" id="PS51192"/>
    </source>
</evidence>
<dbReference type="RefSeq" id="WP_313496493.1">
    <property type="nucleotide sequence ID" value="NZ_CP134879.1"/>
</dbReference>
<name>A0AA96F423_9MICO</name>
<evidence type="ECO:0000313" key="8">
    <source>
        <dbReference type="Proteomes" id="UP001304125"/>
    </source>
</evidence>
<evidence type="ECO:0000256" key="3">
    <source>
        <dbReference type="ARBA" id="ARBA00022806"/>
    </source>
</evidence>
<accession>A0AA96F423</accession>
<keyword evidence="8" id="KW-1185">Reference proteome</keyword>
<dbReference type="InterPro" id="IPR057342">
    <property type="entry name" value="DEXDc_RapA"/>
</dbReference>
<dbReference type="GO" id="GO:0016787">
    <property type="term" value="F:hydrolase activity"/>
    <property type="evidence" value="ECO:0007669"/>
    <property type="project" value="UniProtKB-KW"/>
</dbReference>
<dbReference type="GO" id="GO:0003677">
    <property type="term" value="F:DNA binding"/>
    <property type="evidence" value="ECO:0007669"/>
    <property type="project" value="InterPro"/>
</dbReference>
<dbReference type="Pfam" id="PF00271">
    <property type="entry name" value="Helicase_C"/>
    <property type="match status" value="1"/>
</dbReference>
<evidence type="ECO:0000256" key="4">
    <source>
        <dbReference type="ARBA" id="ARBA00022840"/>
    </source>
</evidence>
<gene>
    <name evidence="7" type="ORF">RN606_09100</name>
</gene>
<dbReference type="Gene3D" id="3.40.50.10810">
    <property type="entry name" value="Tandem AAA-ATPase domain"/>
    <property type="match status" value="1"/>
</dbReference>
<dbReference type="PANTHER" id="PTHR45766:SF6">
    <property type="entry name" value="SWI_SNF-RELATED MATRIX-ASSOCIATED ACTIN-DEPENDENT REGULATOR OF CHROMATIN SUBFAMILY A-LIKE PROTEIN 1"/>
    <property type="match status" value="1"/>
</dbReference>
<reference evidence="7 8" key="1">
    <citation type="submission" date="2023-09" db="EMBL/GenBank/DDBJ databases">
        <title>Demequina sp. a novel bacteria isolated from Capsicum annuum.</title>
        <authorList>
            <person name="Humaira Z."/>
            <person name="Lee J."/>
            <person name="Cho D."/>
        </authorList>
    </citation>
    <scope>NUCLEOTIDE SEQUENCE [LARGE SCALE GENOMIC DNA]</scope>
    <source>
        <strain evidence="7 8">OYTSA14</strain>
    </source>
</reference>
<sequence length="1155" mass="127726">MDGVRVVVQPKYRSISSCHVPGVPLNSDVSLFENIHAGSDIVLESGANCGVVGRSSAPLQSANNATGGACGAIGSPIASSGAPCCSGVMSCEAREFGGEEVTIEEDRLLDTLRSHLASAESLDSLSESFSVFVHEALRSDLAEVDARLLLWKDSLANHPLNGLEEENLLRARLDQHRVAREFVAWAEHRLEVRTLTKRTRDTSTIVHGANPLAVQGAGLEAESLGLVASPSLHMPLGTTDQAQVGQIAEHFERAWNNPTAAQPAREEFFESARALYEHRAPESLYLRILTSLFSDFVDESGEETERRGRTGFYDTEVWKKLYKFQRDGVLGAIEKLERHNGCIIADSVGLGKTFEALAVIKYYELRNDRVLVLAPKRLRENWTLYRANDARNPLVADRFNFDVLNHTDLSREAGMSGDIDLSHLEWGNYDLVVIDESHNFRNNPQRDDRTTRYERMMNAVIKSGVRTKVLMLSATPVNTRLADLRNQVLFATEGDDRALAREGVKDIGQTLRQAQTRFNAWQKIPDAQRTAKSLVGMLGMDYIRLLDLLTIARSRKHIEKYYGVEDTGKFPERLAPINLTPGIDLDGAMIPLDEINRAILRLTLAAYKPTSYVREGLKEKYAEVYDRSLRTGGARKWVQTDRENNVVHLLRVGLLKRLESSVKSLGLTLGKILDTIDASIERLNEFEVDGAQGASIQDEGAAANLGLDDPDLDDAVGGNVKVYLQDMNRSGWRQDLEADRETVASLLAEVTKVDVSRDAKLAELKRFLRDKAENPTNEGNRKVLVFTAFSDTAQYLYEHVGEWARRELGVNVALITGQLTKSTMPGQRLDMHVVLTAFSPLSKGGVPDGDTIDIVIATDTISEGQNLQDCDTVVNYDIHWNPVRIVQRFGRVDRLGSSNMAVQLVNFWPTDDLDSYINLEGRVSSRMKLLDVSATGEENILDSSDMNDLDYRRHQLEQLQKAAPTMEDLAGGLSITDLTLSDFRMDASSRPRAELQRIDEWPLALFGVARFDAALESDGLSPGAVFLLRVRDDAFGFSQAYPLAPYVLAFVRDDGTLAHAIEEPKLALDVLRRHALDRAEPDDEAIVGFEAATRRGHDMNHYRSLLSAAVEAASGHAEQKLAASIFSAAPSLLGSDATTPGLESVDVVAWMAIIP</sequence>
<dbReference type="SMART" id="SM00487">
    <property type="entry name" value="DEXDc"/>
    <property type="match status" value="1"/>
</dbReference>
<dbReference type="PROSITE" id="PS51194">
    <property type="entry name" value="HELICASE_CTER"/>
    <property type="match status" value="1"/>
</dbReference>
<dbReference type="GO" id="GO:0004386">
    <property type="term" value="F:helicase activity"/>
    <property type="evidence" value="ECO:0007669"/>
    <property type="project" value="UniProtKB-KW"/>
</dbReference>
<organism evidence="7 8">
    <name type="scientific">Demequina capsici</name>
    <dbReference type="NCBI Taxonomy" id="3075620"/>
    <lineage>
        <taxon>Bacteria</taxon>
        <taxon>Bacillati</taxon>
        <taxon>Actinomycetota</taxon>
        <taxon>Actinomycetes</taxon>
        <taxon>Micrococcales</taxon>
        <taxon>Demequinaceae</taxon>
        <taxon>Demequina</taxon>
    </lineage>
</organism>
<dbReference type="InterPro" id="IPR049730">
    <property type="entry name" value="SNF2/RAD54-like_C"/>
</dbReference>
<dbReference type="Pfam" id="PF04851">
    <property type="entry name" value="ResIII"/>
    <property type="match status" value="1"/>
</dbReference>
<feature type="domain" description="Helicase ATP-binding" evidence="5">
    <location>
        <begin position="333"/>
        <end position="494"/>
    </location>
</feature>